<organism evidence="1 2">
    <name type="scientific">Rhizobium leguminosarum</name>
    <dbReference type="NCBI Taxonomy" id="384"/>
    <lineage>
        <taxon>Bacteria</taxon>
        <taxon>Pseudomonadati</taxon>
        <taxon>Pseudomonadota</taxon>
        <taxon>Alphaproteobacteria</taxon>
        <taxon>Hyphomicrobiales</taxon>
        <taxon>Rhizobiaceae</taxon>
        <taxon>Rhizobium/Agrobacterium group</taxon>
        <taxon>Rhizobium</taxon>
    </lineage>
</organism>
<evidence type="ECO:0000313" key="1">
    <source>
        <dbReference type="EMBL" id="AUW43203.1"/>
    </source>
</evidence>
<reference evidence="1 2" key="1">
    <citation type="submission" date="2017-11" db="EMBL/GenBank/DDBJ databases">
        <title>Complete genome of Rhizobium leguminosarum Norway, an ineffective micro-symbiont.</title>
        <authorList>
            <person name="Hoffrichter A."/>
            <person name="Liang J."/>
            <person name="Brachmann A."/>
            <person name="Marin M."/>
        </authorList>
    </citation>
    <scope>NUCLEOTIDE SEQUENCE [LARGE SCALE GENOMIC DNA]</scope>
    <source>
        <strain evidence="1 2">Norway</strain>
    </source>
</reference>
<protein>
    <submittedName>
        <fullName evidence="1">Uncharacterized protein</fullName>
    </submittedName>
</protein>
<accession>A0A2K9Z4P4</accession>
<sequence length="56" mass="5860">MGPRSQAALMLYKGTMFAIALLTAYSPAVAAVREIPALEPLPTPAPPGRLSGQRPI</sequence>
<proteinExistence type="predicted"/>
<dbReference type="AlphaFoldDB" id="A0A2K9Z4P4"/>
<name>A0A2K9Z4P4_RHILE</name>
<evidence type="ECO:0000313" key="2">
    <source>
        <dbReference type="Proteomes" id="UP000238523"/>
    </source>
</evidence>
<gene>
    <name evidence="1" type="ORF">CUJ84_Chr002855</name>
</gene>
<dbReference type="Proteomes" id="UP000238523">
    <property type="component" value="Chromosome"/>
</dbReference>
<dbReference type="EMBL" id="CP025012">
    <property type="protein sequence ID" value="AUW43203.1"/>
    <property type="molecule type" value="Genomic_DNA"/>
</dbReference>